<evidence type="ECO:0000256" key="1">
    <source>
        <dbReference type="SAM" id="Coils"/>
    </source>
</evidence>
<dbReference type="EMBL" id="QGDO01000001">
    <property type="protein sequence ID" value="PWJ44469.1"/>
    <property type="molecule type" value="Genomic_DNA"/>
</dbReference>
<comment type="caution">
    <text evidence="3">The sequence shown here is derived from an EMBL/GenBank/DDBJ whole genome shotgun (WGS) entry which is preliminary data.</text>
</comment>
<keyword evidence="4" id="KW-1185">Reference proteome</keyword>
<dbReference type="AlphaFoldDB" id="A0A315ZH20"/>
<feature type="coiled-coil region" evidence="1">
    <location>
        <begin position="84"/>
        <end position="118"/>
    </location>
</feature>
<evidence type="ECO:0000313" key="3">
    <source>
        <dbReference type="EMBL" id="PWJ44469.1"/>
    </source>
</evidence>
<dbReference type="RefSeq" id="WP_109615959.1">
    <property type="nucleotide sequence ID" value="NZ_QGDO01000001.1"/>
</dbReference>
<feature type="transmembrane region" description="Helical" evidence="2">
    <location>
        <begin position="20"/>
        <end position="39"/>
    </location>
</feature>
<organism evidence="3 4">
    <name type="scientific">Sediminitomix flava</name>
    <dbReference type="NCBI Taxonomy" id="379075"/>
    <lineage>
        <taxon>Bacteria</taxon>
        <taxon>Pseudomonadati</taxon>
        <taxon>Bacteroidota</taxon>
        <taxon>Cytophagia</taxon>
        <taxon>Cytophagales</taxon>
        <taxon>Flammeovirgaceae</taxon>
        <taxon>Sediminitomix</taxon>
    </lineage>
</organism>
<keyword evidence="1" id="KW-0175">Coiled coil</keyword>
<accession>A0A315ZH20</accession>
<gene>
    <name evidence="3" type="ORF">BC781_101840</name>
</gene>
<evidence type="ECO:0000256" key="2">
    <source>
        <dbReference type="SAM" id="Phobius"/>
    </source>
</evidence>
<sequence>MTEQNQEQDIPEKKKIPQWIFFVFIPLLLISLIGIVFWWNTSSVSPEEERLITYLKENIYLESPKEVFLNEEANFQLVIPITNIQKLQKQKDSLNRLIQELELQAEEEQNEVKSLLTPYFPQLQNLNTKLASYKNVYQNEDIVRFAHEHKTDYVFKKLYLVSQEYKKLLTQNQIFSEQFEQQIDEGNSSSSETLFALNNLIETQSRLLALSIQLKKKLFLFEYQYNQLRHPSSPDSVLTILNNSLDESYVLTQDALYKYAILKDQGSPFIRLLRNHQRLTNVLRDKLQSLVRSADTSIQMDEWERITKRIESNIISLNKLSVAAIDYKIIDIKVTDANKLLDFSNQTCSEIEDKQVWEINSKAKKNGKTSVQFEVNGELSNKNDDNKTRFSIKVIENLVNISEN</sequence>
<dbReference type="Proteomes" id="UP000245535">
    <property type="component" value="Unassembled WGS sequence"/>
</dbReference>
<keyword evidence="2" id="KW-0472">Membrane</keyword>
<evidence type="ECO:0000313" key="4">
    <source>
        <dbReference type="Proteomes" id="UP000245535"/>
    </source>
</evidence>
<protein>
    <submittedName>
        <fullName evidence="3">Uncharacterized protein</fullName>
    </submittedName>
</protein>
<keyword evidence="2" id="KW-0812">Transmembrane</keyword>
<name>A0A315ZH20_SEDFL</name>
<proteinExistence type="predicted"/>
<keyword evidence="2" id="KW-1133">Transmembrane helix</keyword>
<reference evidence="3 4" key="1">
    <citation type="submission" date="2018-03" db="EMBL/GenBank/DDBJ databases">
        <title>Genomic Encyclopedia of Archaeal and Bacterial Type Strains, Phase II (KMG-II): from individual species to whole genera.</title>
        <authorList>
            <person name="Goeker M."/>
        </authorList>
    </citation>
    <scope>NUCLEOTIDE SEQUENCE [LARGE SCALE GENOMIC DNA]</scope>
    <source>
        <strain evidence="3 4">DSM 28229</strain>
    </source>
</reference>